<reference evidence="1" key="1">
    <citation type="journal article" date="2015" name="Nature">
        <title>Complex archaea that bridge the gap between prokaryotes and eukaryotes.</title>
        <authorList>
            <person name="Spang A."/>
            <person name="Saw J.H."/>
            <person name="Jorgensen S.L."/>
            <person name="Zaremba-Niedzwiedzka K."/>
            <person name="Martijn J."/>
            <person name="Lind A.E."/>
            <person name="van Eijk R."/>
            <person name="Schleper C."/>
            <person name="Guy L."/>
            <person name="Ettema T.J."/>
        </authorList>
    </citation>
    <scope>NUCLEOTIDE SEQUENCE</scope>
</reference>
<dbReference type="AlphaFoldDB" id="A0A0F8Z7Y4"/>
<comment type="caution">
    <text evidence="1">The sequence shown here is derived from an EMBL/GenBank/DDBJ whole genome shotgun (WGS) entry which is preliminary data.</text>
</comment>
<proteinExistence type="predicted"/>
<protein>
    <submittedName>
        <fullName evidence="1">Uncharacterized protein</fullName>
    </submittedName>
</protein>
<organism evidence="1">
    <name type="scientific">marine sediment metagenome</name>
    <dbReference type="NCBI Taxonomy" id="412755"/>
    <lineage>
        <taxon>unclassified sequences</taxon>
        <taxon>metagenomes</taxon>
        <taxon>ecological metagenomes</taxon>
    </lineage>
</organism>
<gene>
    <name evidence="1" type="ORF">LCGC14_3003550</name>
</gene>
<evidence type="ECO:0000313" key="1">
    <source>
        <dbReference type="EMBL" id="KKK62519.1"/>
    </source>
</evidence>
<sequence length="31" mass="3732">MNSRDKTSIHYDHALDLREKGMEVEDGWWIV</sequence>
<dbReference type="EMBL" id="LAZR01061955">
    <property type="protein sequence ID" value="KKK62519.1"/>
    <property type="molecule type" value="Genomic_DNA"/>
</dbReference>
<accession>A0A0F8Z7Y4</accession>
<name>A0A0F8Z7Y4_9ZZZZ</name>
<feature type="non-terminal residue" evidence="1">
    <location>
        <position position="31"/>
    </location>
</feature>